<dbReference type="InterPro" id="IPR023582">
    <property type="entry name" value="Impact"/>
</dbReference>
<gene>
    <name evidence="4" type="ORF">M3A82_000530</name>
</gene>
<dbReference type="InterPro" id="IPR036956">
    <property type="entry name" value="Impact_N_sf"/>
</dbReference>
<dbReference type="PANTHER" id="PTHR16301">
    <property type="entry name" value="IMPACT-RELATED"/>
    <property type="match status" value="1"/>
</dbReference>
<dbReference type="InterPro" id="IPR015269">
    <property type="entry name" value="UPF0029_Impact_C"/>
</dbReference>
<dbReference type="InterPro" id="IPR035647">
    <property type="entry name" value="EFG_III/V"/>
</dbReference>
<dbReference type="SUPFAM" id="SSF54980">
    <property type="entry name" value="EF-G C-terminal domain-like"/>
    <property type="match status" value="1"/>
</dbReference>
<dbReference type="Proteomes" id="UP001205867">
    <property type="component" value="Unassembled WGS sequence"/>
</dbReference>
<accession>A0AAP3ES23</accession>
<evidence type="ECO:0000259" key="2">
    <source>
        <dbReference type="Pfam" id="PF01205"/>
    </source>
</evidence>
<name>A0AAP3ES23_MICLU</name>
<dbReference type="InterPro" id="IPR020568">
    <property type="entry name" value="Ribosomal_Su5_D2-typ_SF"/>
</dbReference>
<evidence type="ECO:0000259" key="3">
    <source>
        <dbReference type="Pfam" id="PF09186"/>
    </source>
</evidence>
<dbReference type="SUPFAM" id="SSF54211">
    <property type="entry name" value="Ribosomal protein S5 domain 2-like"/>
    <property type="match status" value="1"/>
</dbReference>
<dbReference type="Pfam" id="PF09186">
    <property type="entry name" value="DUF1949"/>
    <property type="match status" value="1"/>
</dbReference>
<dbReference type="PANTHER" id="PTHR16301:SF20">
    <property type="entry name" value="IMPACT FAMILY MEMBER YIGZ"/>
    <property type="match status" value="1"/>
</dbReference>
<dbReference type="Pfam" id="PF01205">
    <property type="entry name" value="Impact_N"/>
    <property type="match status" value="1"/>
</dbReference>
<proteinExistence type="inferred from homology"/>
<evidence type="ECO:0000313" key="4">
    <source>
        <dbReference type="EMBL" id="MCV7627834.1"/>
    </source>
</evidence>
<evidence type="ECO:0000256" key="1">
    <source>
        <dbReference type="ARBA" id="ARBA00007665"/>
    </source>
</evidence>
<feature type="domain" description="UPF0029" evidence="3">
    <location>
        <begin position="161"/>
        <end position="218"/>
    </location>
</feature>
<dbReference type="EMBL" id="JALXKZ020000001">
    <property type="protein sequence ID" value="MCV7627834.1"/>
    <property type="molecule type" value="Genomic_DNA"/>
</dbReference>
<comment type="similarity">
    <text evidence="1">Belongs to the IMPACT family.</text>
</comment>
<evidence type="ECO:0000313" key="5">
    <source>
        <dbReference type="Proteomes" id="UP001205867"/>
    </source>
</evidence>
<feature type="domain" description="Impact N-terminal" evidence="2">
    <location>
        <begin position="33"/>
        <end position="145"/>
    </location>
</feature>
<comment type="caution">
    <text evidence="4">The sequence shown here is derived from an EMBL/GenBank/DDBJ whole genome shotgun (WGS) entry which is preliminary data.</text>
</comment>
<dbReference type="GO" id="GO:0006446">
    <property type="term" value="P:regulation of translational initiation"/>
    <property type="evidence" value="ECO:0007669"/>
    <property type="project" value="TreeGrafter"/>
</dbReference>
<sequence length="233" mass="24999">MSDPAPAPTVRCTVLPASARDPDGWLEREVEIRRSRFLTYLGRVEDEAQAREMVAVLRRRHHDARHVCSAFVLGPARDRMRSSDDGEPAGTAGVPMLEALLQRETAPGRTDLTDVCAVVVRWFGGIKLGAGGLVRAYSDSVSGALDAAPLRTRSRLALLSVEAPHTDAGRWENELRAAGVSVLEASYGAAAVRLTVGVPDTEEARAAFAARLADVTAGAGHAERIGEDWVDHE</sequence>
<protein>
    <submittedName>
        <fullName evidence="4">IMPACT family protein</fullName>
    </submittedName>
</protein>
<dbReference type="Gene3D" id="3.30.230.30">
    <property type="entry name" value="Impact, N-terminal domain"/>
    <property type="match status" value="1"/>
</dbReference>
<dbReference type="GO" id="GO:0005737">
    <property type="term" value="C:cytoplasm"/>
    <property type="evidence" value="ECO:0007669"/>
    <property type="project" value="TreeGrafter"/>
</dbReference>
<reference evidence="4" key="1">
    <citation type="submission" date="2023-06" db="EMBL/GenBank/DDBJ databases">
        <title>lsaBGC provides a comprehensive framework for evolutionary analysis of biosynthetic gene clusters within focal taxa.</title>
        <authorList>
            <person name="Salamzade R."/>
            <person name="Sandstrom S."/>
            <person name="Kalan L.R."/>
        </authorList>
    </citation>
    <scope>NUCLEOTIDE SEQUENCE</scope>
    <source>
        <strain evidence="4">P3-SID899</strain>
    </source>
</reference>
<dbReference type="AlphaFoldDB" id="A0AAP3ES23"/>
<organism evidence="4 5">
    <name type="scientific">Micrococcus luteus</name>
    <name type="common">Micrococcus lysodeikticus</name>
    <dbReference type="NCBI Taxonomy" id="1270"/>
    <lineage>
        <taxon>Bacteria</taxon>
        <taxon>Bacillati</taxon>
        <taxon>Actinomycetota</taxon>
        <taxon>Actinomycetes</taxon>
        <taxon>Micrococcales</taxon>
        <taxon>Micrococcaceae</taxon>
        <taxon>Micrococcus</taxon>
    </lineage>
</organism>
<dbReference type="InterPro" id="IPR001498">
    <property type="entry name" value="Impact_N"/>
</dbReference>